<dbReference type="EMBL" id="CABPRJ010002401">
    <property type="protein sequence ID" value="VVC45410.1"/>
    <property type="molecule type" value="Genomic_DNA"/>
</dbReference>
<proteinExistence type="predicted"/>
<sequence length="88" mass="10297">MGTDSFGIREVPQKIKYIRSACCQELKKINNSKKPGASAIDIYQPKVPWFTIVHLILKRNPEMNDTVSNLYSSRYIKATRRQRQLWAR</sequence>
<dbReference type="OrthoDB" id="6629625at2759"/>
<keyword evidence="2" id="KW-1185">Reference proteome</keyword>
<name>A0A5E4NQ52_9HEMI</name>
<gene>
    <name evidence="1" type="ORF">CINCED_3A003496</name>
</gene>
<evidence type="ECO:0000313" key="1">
    <source>
        <dbReference type="EMBL" id="VVC45410.1"/>
    </source>
</evidence>
<accession>A0A5E4NQ52</accession>
<reference evidence="1 2" key="1">
    <citation type="submission" date="2019-08" db="EMBL/GenBank/DDBJ databases">
        <authorList>
            <person name="Alioto T."/>
            <person name="Alioto T."/>
            <person name="Gomez Garrido J."/>
        </authorList>
    </citation>
    <scope>NUCLEOTIDE SEQUENCE [LARGE SCALE GENOMIC DNA]</scope>
</reference>
<protein>
    <submittedName>
        <fullName evidence="1">Uncharacterized protein</fullName>
    </submittedName>
</protein>
<dbReference type="Proteomes" id="UP000325440">
    <property type="component" value="Unassembled WGS sequence"/>
</dbReference>
<evidence type="ECO:0000313" key="2">
    <source>
        <dbReference type="Proteomes" id="UP000325440"/>
    </source>
</evidence>
<organism evidence="1 2">
    <name type="scientific">Cinara cedri</name>
    <dbReference type="NCBI Taxonomy" id="506608"/>
    <lineage>
        <taxon>Eukaryota</taxon>
        <taxon>Metazoa</taxon>
        <taxon>Ecdysozoa</taxon>
        <taxon>Arthropoda</taxon>
        <taxon>Hexapoda</taxon>
        <taxon>Insecta</taxon>
        <taxon>Pterygota</taxon>
        <taxon>Neoptera</taxon>
        <taxon>Paraneoptera</taxon>
        <taxon>Hemiptera</taxon>
        <taxon>Sternorrhyncha</taxon>
        <taxon>Aphidomorpha</taxon>
        <taxon>Aphidoidea</taxon>
        <taxon>Aphididae</taxon>
        <taxon>Lachninae</taxon>
        <taxon>Cinara</taxon>
    </lineage>
</organism>
<dbReference type="AlphaFoldDB" id="A0A5E4NQ52"/>